<keyword evidence="9" id="KW-0489">Methyltransferase</keyword>
<dbReference type="EC" id="3.4.23.43" evidence="9"/>
<evidence type="ECO:0000256" key="10">
    <source>
        <dbReference type="SAM" id="Phobius"/>
    </source>
</evidence>
<dbReference type="GO" id="GO:0004190">
    <property type="term" value="F:aspartic-type endopeptidase activity"/>
    <property type="evidence" value="ECO:0007669"/>
    <property type="project" value="UniProtKB-EC"/>
</dbReference>
<keyword evidence="3" id="KW-1003">Cell membrane</keyword>
<feature type="transmembrane region" description="Helical" evidence="10">
    <location>
        <begin position="261"/>
        <end position="281"/>
    </location>
</feature>
<evidence type="ECO:0000313" key="13">
    <source>
        <dbReference type="EMBL" id="OZI78829.1"/>
    </source>
</evidence>
<evidence type="ECO:0000256" key="9">
    <source>
        <dbReference type="RuleBase" id="RU003794"/>
    </source>
</evidence>
<keyword evidence="5 9" id="KW-0812">Transmembrane</keyword>
<gene>
    <name evidence="13" type="ORF">CAL24_02430</name>
</gene>
<dbReference type="AlphaFoldDB" id="A0A261VXT6"/>
<evidence type="ECO:0000259" key="11">
    <source>
        <dbReference type="Pfam" id="PF01478"/>
    </source>
</evidence>
<evidence type="ECO:0000256" key="2">
    <source>
        <dbReference type="ARBA" id="ARBA00005801"/>
    </source>
</evidence>
<evidence type="ECO:0000256" key="7">
    <source>
        <dbReference type="ARBA" id="ARBA00023136"/>
    </source>
</evidence>
<dbReference type="GO" id="GO:0032259">
    <property type="term" value="P:methylation"/>
    <property type="evidence" value="ECO:0007669"/>
    <property type="project" value="UniProtKB-KW"/>
</dbReference>
<feature type="transmembrane region" description="Helical" evidence="10">
    <location>
        <begin position="179"/>
        <end position="200"/>
    </location>
</feature>
<dbReference type="EC" id="2.1.1.-" evidence="9"/>
<dbReference type="PANTHER" id="PTHR30487">
    <property type="entry name" value="TYPE 4 PREPILIN-LIKE PROTEINS LEADER PEPTIDE-PROCESSING ENZYME"/>
    <property type="match status" value="1"/>
</dbReference>
<evidence type="ECO:0000259" key="12">
    <source>
        <dbReference type="Pfam" id="PF06750"/>
    </source>
</evidence>
<keyword evidence="9" id="KW-0378">Hydrolase</keyword>
<dbReference type="Gene3D" id="1.20.120.1220">
    <property type="match status" value="1"/>
</dbReference>
<dbReference type="InterPro" id="IPR050882">
    <property type="entry name" value="Prepilin_peptidase/N-MTase"/>
</dbReference>
<dbReference type="InterPro" id="IPR010627">
    <property type="entry name" value="Prepilin_pept_A24_N"/>
</dbReference>
<feature type="domain" description="Prepilin peptidase A24 N-terminal" evidence="12">
    <location>
        <begin position="18"/>
        <end position="126"/>
    </location>
</feature>
<dbReference type="InterPro" id="IPR000045">
    <property type="entry name" value="Prepilin_IV_endopep_pep"/>
</dbReference>
<dbReference type="PANTHER" id="PTHR30487:SF0">
    <property type="entry name" value="PREPILIN LEADER PEPTIDASE_N-METHYLTRANSFERASE-RELATED"/>
    <property type="match status" value="1"/>
</dbReference>
<keyword evidence="6 10" id="KW-1133">Transmembrane helix</keyword>
<proteinExistence type="inferred from homology"/>
<name>A0A261VXT6_9BORD</name>
<protein>
    <recommendedName>
        <fullName evidence="9">Prepilin leader peptidase/N-methyltransferase</fullName>
        <ecNumber evidence="9">2.1.1.-</ecNumber>
        <ecNumber evidence="9">3.4.23.43</ecNumber>
    </recommendedName>
</protein>
<organism evidence="13 14">
    <name type="scientific">Bordetella genomosp. 2</name>
    <dbReference type="NCBI Taxonomy" id="1983456"/>
    <lineage>
        <taxon>Bacteria</taxon>
        <taxon>Pseudomonadati</taxon>
        <taxon>Pseudomonadota</taxon>
        <taxon>Betaproteobacteria</taxon>
        <taxon>Burkholderiales</taxon>
        <taxon>Alcaligenaceae</taxon>
        <taxon>Bordetella</taxon>
    </lineage>
</organism>
<accession>A0A261VXT6</accession>
<dbReference type="InterPro" id="IPR014032">
    <property type="entry name" value="Peptidase_A24A_bac"/>
</dbReference>
<evidence type="ECO:0000256" key="3">
    <source>
        <dbReference type="ARBA" id="ARBA00022475"/>
    </source>
</evidence>
<evidence type="ECO:0000256" key="4">
    <source>
        <dbReference type="ARBA" id="ARBA00022519"/>
    </source>
</evidence>
<keyword evidence="14" id="KW-1185">Reference proteome</keyword>
<dbReference type="Pfam" id="PF01478">
    <property type="entry name" value="Peptidase_A24"/>
    <property type="match status" value="1"/>
</dbReference>
<dbReference type="GO" id="GO:0008168">
    <property type="term" value="F:methyltransferase activity"/>
    <property type="evidence" value="ECO:0007669"/>
    <property type="project" value="UniProtKB-KW"/>
</dbReference>
<evidence type="ECO:0000256" key="5">
    <source>
        <dbReference type="ARBA" id="ARBA00022692"/>
    </source>
</evidence>
<comment type="subcellular location">
    <subcellularLocation>
        <location evidence="1">Cell inner membrane</location>
        <topology evidence="1">Multi-pass membrane protein</topology>
    </subcellularLocation>
    <subcellularLocation>
        <location evidence="9">Cell membrane</location>
        <topology evidence="9">Multi-pass membrane protein</topology>
    </subcellularLocation>
</comment>
<dbReference type="Pfam" id="PF06750">
    <property type="entry name" value="A24_N_bact"/>
    <property type="match status" value="1"/>
</dbReference>
<dbReference type="PRINTS" id="PR00864">
    <property type="entry name" value="PREPILNPTASE"/>
</dbReference>
<comment type="similarity">
    <text evidence="2 8">Belongs to the peptidase A24 family.</text>
</comment>
<keyword evidence="9" id="KW-0808">Transferase</keyword>
<evidence type="ECO:0000256" key="8">
    <source>
        <dbReference type="RuleBase" id="RU003793"/>
    </source>
</evidence>
<keyword evidence="9" id="KW-0511">Multifunctional enzyme</keyword>
<comment type="catalytic activity">
    <reaction evidence="9">
        <text>Typically cleaves a -Gly-|-Phe- bond to release an N-terminal, basic peptide of 5-8 residues from type IV prepilin, and then N-methylates the new N-terminal amino group, the methyl donor being S-adenosyl-L-methionine.</text>
        <dbReference type="EC" id="3.4.23.43"/>
    </reaction>
</comment>
<sequence>MWHAFAVDPGWAIVLAAVLGLVVGGWLTVLAHRLPRMMEREWLQQCQEARQADPARHEPAGEYSLWRPAWHCPACEAPVRGWRRLPLAGWALLRGRCADCGAAIGWRYPLTEALTALLFALCAWRFGPTPLALCAMGLCAALLALAWIDLQASLLPDAITLPLAWAGLLVNLGGALAPLPLAVLGAVVGYAFLWLLFHMFRLLTGREGMGYGDFKLLAALGAWFGLAALPGVLLVASLAGVAGAGILRLTGQAQRGQPLPFGPYLALAGVVMLLAMGRPAWF</sequence>
<comment type="function">
    <text evidence="9">Plays an essential role in type IV pili and type II pseudopili formation by proteolytically removing the leader sequence from substrate proteins and subsequently monomethylating the alpha-amino group of the newly exposed N-terminal phenylalanine.</text>
</comment>
<evidence type="ECO:0000313" key="14">
    <source>
        <dbReference type="Proteomes" id="UP000215633"/>
    </source>
</evidence>
<dbReference type="RefSeq" id="WP_028355079.1">
    <property type="nucleotide sequence ID" value="NZ_NEVT01000003.1"/>
</dbReference>
<dbReference type="GO" id="GO:0006465">
    <property type="term" value="P:signal peptide processing"/>
    <property type="evidence" value="ECO:0007669"/>
    <property type="project" value="TreeGrafter"/>
</dbReference>
<keyword evidence="7 10" id="KW-0472">Membrane</keyword>
<feature type="transmembrane region" description="Helical" evidence="10">
    <location>
        <begin position="12"/>
        <end position="31"/>
    </location>
</feature>
<dbReference type="GO" id="GO:0005886">
    <property type="term" value="C:plasma membrane"/>
    <property type="evidence" value="ECO:0007669"/>
    <property type="project" value="UniProtKB-SubCell"/>
</dbReference>
<reference evidence="14" key="1">
    <citation type="submission" date="2017-05" db="EMBL/GenBank/DDBJ databases">
        <title>Complete and WGS of Bordetella genogroups.</title>
        <authorList>
            <person name="Spilker T."/>
            <person name="Lipuma J."/>
        </authorList>
    </citation>
    <scope>NUCLEOTIDE SEQUENCE [LARGE SCALE GENOMIC DNA]</scope>
    <source>
        <strain evidence="14">AU8256</strain>
    </source>
</reference>
<comment type="caution">
    <text evidence="13">The sequence shown here is derived from an EMBL/GenBank/DDBJ whole genome shotgun (WGS) entry which is preliminary data.</text>
</comment>
<feature type="transmembrane region" description="Helical" evidence="10">
    <location>
        <begin position="131"/>
        <end position="148"/>
    </location>
</feature>
<feature type="domain" description="Prepilin type IV endopeptidase peptidase" evidence="11">
    <location>
        <begin position="138"/>
        <end position="242"/>
    </location>
</feature>
<evidence type="ECO:0000256" key="1">
    <source>
        <dbReference type="ARBA" id="ARBA00004429"/>
    </source>
</evidence>
<keyword evidence="9" id="KW-0645">Protease</keyword>
<evidence type="ECO:0000256" key="6">
    <source>
        <dbReference type="ARBA" id="ARBA00022989"/>
    </source>
</evidence>
<keyword evidence="4" id="KW-0997">Cell inner membrane</keyword>
<feature type="transmembrane region" description="Helical" evidence="10">
    <location>
        <begin position="220"/>
        <end position="249"/>
    </location>
</feature>
<dbReference type="Proteomes" id="UP000215633">
    <property type="component" value="Unassembled WGS sequence"/>
</dbReference>
<dbReference type="EMBL" id="NEVT01000003">
    <property type="protein sequence ID" value="OZI78829.1"/>
    <property type="molecule type" value="Genomic_DNA"/>
</dbReference>